<keyword evidence="1" id="KW-0175">Coiled coil</keyword>
<evidence type="ECO:0000313" key="4">
    <source>
        <dbReference type="Proteomes" id="UP001049518"/>
    </source>
</evidence>
<organism evidence="3 4">
    <name type="scientific">Actinomadura graeca</name>
    <dbReference type="NCBI Taxonomy" id="2750812"/>
    <lineage>
        <taxon>Bacteria</taxon>
        <taxon>Bacillati</taxon>
        <taxon>Actinomycetota</taxon>
        <taxon>Actinomycetes</taxon>
        <taxon>Streptosporangiales</taxon>
        <taxon>Thermomonosporaceae</taxon>
        <taxon>Actinomadura</taxon>
    </lineage>
</organism>
<accession>A0ABX8R7S9</accession>
<evidence type="ECO:0000256" key="2">
    <source>
        <dbReference type="SAM" id="MobiDB-lite"/>
    </source>
</evidence>
<sequence>MPAGEQAEQRAQHNADHTLELAEQVTGFRAEAGEANAARAAAEQAAAQARADLDTLRADTQTQITDLRDRAQRADDAAASAQAMLQELVGQAPPSTAARPRRWLRPGSRVPPAEPGAGVGGIEPAPAALICTRSSTPTRRPRRRHARPGTHHRRPNGGGYDPERCTWTSAASSRHCAIASSPRGLRTAWSARSWWAPSRRGGCGAWTSGNSSA</sequence>
<keyword evidence="4" id="KW-1185">Reference proteome</keyword>
<reference evidence="3" key="1">
    <citation type="submission" date="2020-07" db="EMBL/GenBank/DDBJ databases">
        <authorList>
            <person name="Tarantini F.S."/>
            <person name="Hong K.W."/>
            <person name="Chan K.G."/>
        </authorList>
    </citation>
    <scope>NUCLEOTIDE SEQUENCE</scope>
    <source>
        <strain evidence="3">32-07</strain>
    </source>
</reference>
<protein>
    <submittedName>
        <fullName evidence="3">Uncharacterized protein</fullName>
    </submittedName>
</protein>
<proteinExistence type="predicted"/>
<name>A0ABX8R7S9_9ACTN</name>
<feature type="coiled-coil region" evidence="1">
    <location>
        <begin position="32"/>
        <end position="84"/>
    </location>
</feature>
<feature type="compositionally biased region" description="Basic residues" evidence="2">
    <location>
        <begin position="139"/>
        <end position="155"/>
    </location>
</feature>
<dbReference type="RefSeq" id="WP_231331984.1">
    <property type="nucleotide sequence ID" value="NZ_CP059572.1"/>
</dbReference>
<feature type="region of interest" description="Disordered" evidence="2">
    <location>
        <begin position="91"/>
        <end position="164"/>
    </location>
</feature>
<dbReference type="EMBL" id="CP059572">
    <property type="protein sequence ID" value="QXJ25797.1"/>
    <property type="molecule type" value="Genomic_DNA"/>
</dbReference>
<gene>
    <name evidence="3" type="ORF">AGRA3207_007347</name>
</gene>
<dbReference type="Proteomes" id="UP001049518">
    <property type="component" value="Chromosome"/>
</dbReference>
<evidence type="ECO:0000256" key="1">
    <source>
        <dbReference type="SAM" id="Coils"/>
    </source>
</evidence>
<feature type="compositionally biased region" description="Low complexity" evidence="2">
    <location>
        <begin position="122"/>
        <end position="138"/>
    </location>
</feature>
<evidence type="ECO:0000313" key="3">
    <source>
        <dbReference type="EMBL" id="QXJ25797.1"/>
    </source>
</evidence>